<comment type="caution">
    <text evidence="4">The sequence shown here is derived from an EMBL/GenBank/DDBJ whole genome shotgun (WGS) entry which is preliminary data.</text>
</comment>
<proteinExistence type="predicted"/>
<dbReference type="PANTHER" id="PTHR43096:SF52">
    <property type="entry name" value="DNAJ HOMOLOG 1, MITOCHONDRIAL-RELATED"/>
    <property type="match status" value="1"/>
</dbReference>
<dbReference type="PRINTS" id="PR00625">
    <property type="entry name" value="JDOMAIN"/>
</dbReference>
<keyword evidence="1" id="KW-0235">DNA replication</keyword>
<dbReference type="PROSITE" id="PS50076">
    <property type="entry name" value="DNAJ_2"/>
    <property type="match status" value="1"/>
</dbReference>
<evidence type="ECO:0000313" key="4">
    <source>
        <dbReference type="EMBL" id="MBM6817985.1"/>
    </source>
</evidence>
<gene>
    <name evidence="4" type="ORF">H6A19_01290</name>
</gene>
<dbReference type="Gene3D" id="1.10.287.110">
    <property type="entry name" value="DnaJ domain"/>
    <property type="match status" value="1"/>
</dbReference>
<dbReference type="SUPFAM" id="SSF48452">
    <property type="entry name" value="TPR-like"/>
    <property type="match status" value="1"/>
</dbReference>
<dbReference type="InterPro" id="IPR036869">
    <property type="entry name" value="J_dom_sf"/>
</dbReference>
<dbReference type="SMART" id="SM00271">
    <property type="entry name" value="DnaJ"/>
    <property type="match status" value="1"/>
</dbReference>
<organism evidence="4 5">
    <name type="scientific">Clostridium saudiense</name>
    <dbReference type="NCBI Taxonomy" id="1414720"/>
    <lineage>
        <taxon>Bacteria</taxon>
        <taxon>Bacillati</taxon>
        <taxon>Bacillota</taxon>
        <taxon>Clostridia</taxon>
        <taxon>Eubacteriales</taxon>
        <taxon>Clostridiaceae</taxon>
        <taxon>Clostridium</taxon>
    </lineage>
</organism>
<feature type="domain" description="J" evidence="3">
    <location>
        <begin position="2"/>
        <end position="90"/>
    </location>
</feature>
<evidence type="ECO:0000256" key="1">
    <source>
        <dbReference type="ARBA" id="ARBA00022705"/>
    </source>
</evidence>
<dbReference type="SUPFAM" id="SSF46565">
    <property type="entry name" value="Chaperone J-domain"/>
    <property type="match status" value="1"/>
</dbReference>
<keyword evidence="2" id="KW-0143">Chaperone</keyword>
<dbReference type="RefSeq" id="WP_204571741.1">
    <property type="nucleotide sequence ID" value="NZ_JACJLL010000004.1"/>
</dbReference>
<name>A0ABS2FBR9_9CLOT</name>
<accession>A0ABS2FBR9</accession>
<sequence>MNPYKVLGIRPNASLDEIKDAYESLASTYSINDFNGSPEEPLAEDKLSEINEAYTILNNNFKYKNIRNLIENKQFLSAETELNLIYDKSSPEWNYLQGFVLLKKGWFQAGVNHLKTAAELNPNNEEYQEALMVLVKKVRKMKANYAKTMQYNSANNNNNMCGGGGQTNNMCGGSGNGGGIDPNILNMFMNTTGGSPMGGANPMGGGNPTDGMNNANNANPMGNIANMMGGMGGMGGGNPMQNMLMQSLMGGGNGMNMCGNSGGGGMC</sequence>
<protein>
    <submittedName>
        <fullName evidence="4">J domain-containing protein</fullName>
    </submittedName>
</protein>
<dbReference type="Pfam" id="PF00226">
    <property type="entry name" value="DnaJ"/>
    <property type="match status" value="1"/>
</dbReference>
<evidence type="ECO:0000259" key="3">
    <source>
        <dbReference type="PROSITE" id="PS50076"/>
    </source>
</evidence>
<evidence type="ECO:0000256" key="2">
    <source>
        <dbReference type="ARBA" id="ARBA00023186"/>
    </source>
</evidence>
<dbReference type="CDD" id="cd06257">
    <property type="entry name" value="DnaJ"/>
    <property type="match status" value="1"/>
</dbReference>
<dbReference type="Proteomes" id="UP000767334">
    <property type="component" value="Unassembled WGS sequence"/>
</dbReference>
<reference evidence="4 5" key="1">
    <citation type="journal article" date="2021" name="Sci. Rep.">
        <title>The distribution of antibiotic resistance genes in chicken gut microbiota commensals.</title>
        <authorList>
            <person name="Juricova H."/>
            <person name="Matiasovicova J."/>
            <person name="Kubasova T."/>
            <person name="Cejkova D."/>
            <person name="Rychlik I."/>
        </authorList>
    </citation>
    <scope>NUCLEOTIDE SEQUENCE [LARGE SCALE GENOMIC DNA]</scope>
    <source>
        <strain evidence="4 5">An435</strain>
    </source>
</reference>
<keyword evidence="5" id="KW-1185">Reference proteome</keyword>
<dbReference type="InterPro" id="IPR011990">
    <property type="entry name" value="TPR-like_helical_dom_sf"/>
</dbReference>
<dbReference type="InterPro" id="IPR001623">
    <property type="entry name" value="DnaJ_domain"/>
</dbReference>
<dbReference type="PANTHER" id="PTHR43096">
    <property type="entry name" value="DNAJ HOMOLOG 1, MITOCHONDRIAL-RELATED"/>
    <property type="match status" value="1"/>
</dbReference>
<evidence type="ECO:0000313" key="5">
    <source>
        <dbReference type="Proteomes" id="UP000767334"/>
    </source>
</evidence>
<dbReference type="EMBL" id="JACJLL010000004">
    <property type="protein sequence ID" value="MBM6817985.1"/>
    <property type="molecule type" value="Genomic_DNA"/>
</dbReference>